<sequence>MPLFSQYCKSKSRLEGKTVVITGANTGIGKETAWNLYRRGARVIMACRDLVKAQAALEDVKKTLPSKPNKEEFKGEPGELVIQKLDLNSLASVRECAKKILETEPAIHILINNAGVMMCPKGVTEDGFETQLGTNHLGHFLFTLLLLPRIIQSRKDSDPCCRIINVSSLAHRLSTGINFNDLMSEKSYGAISAYCQSKLANVLFTRELAHRLKEANIKGVNTYSLHPGVIKSELSRHLDDSFFRGVRFLYSLVGFMIKTVEQGAQTTLHCALDEQAANETGLYYRECAAVSPSSSAMNKEMAARLWDESVKLVGLPTNDLTELIEKIPTEYDR</sequence>
<organism evidence="4">
    <name type="scientific">Neodiprion lecontei</name>
    <name type="common">Redheaded pine sawfly</name>
    <dbReference type="NCBI Taxonomy" id="441921"/>
    <lineage>
        <taxon>Eukaryota</taxon>
        <taxon>Metazoa</taxon>
        <taxon>Ecdysozoa</taxon>
        <taxon>Arthropoda</taxon>
        <taxon>Hexapoda</taxon>
        <taxon>Insecta</taxon>
        <taxon>Pterygota</taxon>
        <taxon>Neoptera</taxon>
        <taxon>Endopterygota</taxon>
        <taxon>Hymenoptera</taxon>
        <taxon>Tenthredinoidea</taxon>
        <taxon>Diprionidae</taxon>
        <taxon>Diprioninae</taxon>
        <taxon>Neodiprion</taxon>
    </lineage>
</organism>
<dbReference type="PANTHER" id="PTHR43157">
    <property type="entry name" value="PHOSPHATIDYLINOSITOL-GLYCAN BIOSYNTHESIS CLASS F PROTEIN-RELATED"/>
    <property type="match status" value="1"/>
</dbReference>
<dbReference type="GO" id="GO:0016491">
    <property type="term" value="F:oxidoreductase activity"/>
    <property type="evidence" value="ECO:0007669"/>
    <property type="project" value="UniProtKB-KW"/>
</dbReference>
<dbReference type="RefSeq" id="XP_015513665.2">
    <property type="nucleotide sequence ID" value="XM_015658179.2"/>
</dbReference>
<gene>
    <name evidence="4" type="primary">LOC107219839</name>
</gene>
<keyword evidence="1" id="KW-0560">Oxidoreductase</keyword>
<evidence type="ECO:0000256" key="2">
    <source>
        <dbReference type="RuleBase" id="RU000363"/>
    </source>
</evidence>
<dbReference type="InterPro" id="IPR002347">
    <property type="entry name" value="SDR_fam"/>
</dbReference>
<dbReference type="KEGG" id="nlo:107219839"/>
<dbReference type="OrthoDB" id="191139at2759"/>
<dbReference type="PANTHER" id="PTHR43157:SF73">
    <property type="entry name" value="WW DOMAIN-CONTAINING OXIDOREDUCTASE-LIKE PROTEIN"/>
    <property type="match status" value="1"/>
</dbReference>
<dbReference type="Pfam" id="PF00106">
    <property type="entry name" value="adh_short"/>
    <property type="match status" value="1"/>
</dbReference>
<protein>
    <submittedName>
        <fullName evidence="4">Retinol dehydrogenase 11</fullName>
    </submittedName>
</protein>
<comment type="similarity">
    <text evidence="2">Belongs to the short-chain dehydrogenases/reductases (SDR) family.</text>
</comment>
<dbReference type="PRINTS" id="PR00081">
    <property type="entry name" value="GDHRDH"/>
</dbReference>
<evidence type="ECO:0000313" key="4">
    <source>
        <dbReference type="RefSeq" id="XP_015513665.2"/>
    </source>
</evidence>
<evidence type="ECO:0000256" key="1">
    <source>
        <dbReference type="ARBA" id="ARBA00023002"/>
    </source>
</evidence>
<reference evidence="4" key="1">
    <citation type="submission" date="2025-08" db="UniProtKB">
        <authorList>
            <consortium name="RefSeq"/>
        </authorList>
    </citation>
    <scope>IDENTIFICATION</scope>
    <source>
        <tissue evidence="4">Thorax and Abdomen</tissue>
    </source>
</reference>
<evidence type="ECO:0000313" key="3">
    <source>
        <dbReference type="Proteomes" id="UP000829291"/>
    </source>
</evidence>
<dbReference type="GeneID" id="107219839"/>
<accession>A0A6J0BFR2</accession>
<proteinExistence type="inferred from homology"/>
<dbReference type="InParanoid" id="A0A6J0BFR2"/>
<dbReference type="Proteomes" id="UP000829291">
    <property type="component" value="Chromosome 1"/>
</dbReference>
<dbReference type="PRINTS" id="PR00080">
    <property type="entry name" value="SDRFAMILY"/>
</dbReference>
<dbReference type="InterPro" id="IPR036291">
    <property type="entry name" value="NAD(P)-bd_dom_sf"/>
</dbReference>
<name>A0A6J0BFR2_NEOLC</name>
<dbReference type="SUPFAM" id="SSF51735">
    <property type="entry name" value="NAD(P)-binding Rossmann-fold domains"/>
    <property type="match status" value="1"/>
</dbReference>
<dbReference type="Gene3D" id="3.40.50.720">
    <property type="entry name" value="NAD(P)-binding Rossmann-like Domain"/>
    <property type="match status" value="1"/>
</dbReference>
<dbReference type="AlphaFoldDB" id="A0A6J0BFR2"/>
<keyword evidence="3" id="KW-1185">Reference proteome</keyword>